<dbReference type="Pfam" id="PF05135">
    <property type="entry name" value="Phage_connect_1"/>
    <property type="match status" value="1"/>
</dbReference>
<name>A0A2G4U422_YERBE</name>
<accession>A0A2G4U422</accession>
<dbReference type="InterPro" id="IPR021146">
    <property type="entry name" value="Phage_gp6-like_head-tail"/>
</dbReference>
<reference evidence="1 2" key="1">
    <citation type="submission" date="2017-10" db="EMBL/GenBank/DDBJ databases">
        <authorList>
            <person name="Banno H."/>
            <person name="Chua N.-H."/>
        </authorList>
    </citation>
    <scope>NUCLEOTIDE SEQUENCE [LARGE SCALE GENOMIC DNA]</scope>
    <source>
        <strain evidence="1 2">SCPM-O-B-7607</strain>
    </source>
</reference>
<dbReference type="NCBIfam" id="TIGR01560">
    <property type="entry name" value="put_DNA_pack"/>
    <property type="match status" value="1"/>
</dbReference>
<evidence type="ECO:0000313" key="2">
    <source>
        <dbReference type="Proteomes" id="UP000229378"/>
    </source>
</evidence>
<dbReference type="AlphaFoldDB" id="A0A2G4U422"/>
<dbReference type="CDD" id="cd08054">
    <property type="entry name" value="gp6"/>
    <property type="match status" value="1"/>
</dbReference>
<comment type="caution">
    <text evidence="1">The sequence shown here is derived from an EMBL/GenBank/DDBJ whole genome shotgun (WGS) entry which is preliminary data.</text>
</comment>
<evidence type="ECO:0000313" key="1">
    <source>
        <dbReference type="EMBL" id="PHZ28071.1"/>
    </source>
</evidence>
<gene>
    <name evidence="1" type="ORF">CS533_07385</name>
</gene>
<proteinExistence type="predicted"/>
<protein>
    <submittedName>
        <fullName evidence="1">Phage gp6-like head-tail connector protein</fullName>
    </submittedName>
</protein>
<dbReference type="Gene3D" id="1.10.3230.30">
    <property type="entry name" value="Phage gp6-like head-tail connector protein"/>
    <property type="match status" value="1"/>
</dbReference>
<organism evidence="1 2">
    <name type="scientific">Yersinia bercovieri</name>
    <dbReference type="NCBI Taxonomy" id="634"/>
    <lineage>
        <taxon>Bacteria</taxon>
        <taxon>Pseudomonadati</taxon>
        <taxon>Pseudomonadota</taxon>
        <taxon>Gammaproteobacteria</taxon>
        <taxon>Enterobacterales</taxon>
        <taxon>Yersiniaceae</taxon>
        <taxon>Yersinia</taxon>
    </lineage>
</organism>
<dbReference type="Proteomes" id="UP000229378">
    <property type="component" value="Unassembled WGS sequence"/>
</dbReference>
<dbReference type="RefSeq" id="WP_049602745.1">
    <property type="nucleotide sequence ID" value="NZ_CQBU01000014.1"/>
</dbReference>
<dbReference type="EMBL" id="PEHN01000005">
    <property type="protein sequence ID" value="PHZ28071.1"/>
    <property type="molecule type" value="Genomic_DNA"/>
</dbReference>
<sequence>MLELDQVKHHCNIEPEFTEDDAWLEARIKAGERFVENYTRRKLYAEASDEGYSEEDGLLYGEDIDTAILLLIGHWYTNREATVIGVTSKQLEFTVDSLLQPYRIYGV</sequence>
<dbReference type="InterPro" id="IPR006450">
    <property type="entry name" value="Phage_HK97_gp6-like"/>
</dbReference>